<dbReference type="KEGG" id="haa:A5892_00790"/>
<organism evidence="1 2">
    <name type="scientific">Halotalea alkalilenta</name>
    <dbReference type="NCBI Taxonomy" id="376489"/>
    <lineage>
        <taxon>Bacteria</taxon>
        <taxon>Pseudomonadati</taxon>
        <taxon>Pseudomonadota</taxon>
        <taxon>Gammaproteobacteria</taxon>
        <taxon>Oceanospirillales</taxon>
        <taxon>Halomonadaceae</taxon>
        <taxon>Halotalea</taxon>
    </lineage>
</organism>
<name>A0A172YAD1_9GAMM</name>
<dbReference type="Proteomes" id="UP000077875">
    <property type="component" value="Chromosome"/>
</dbReference>
<evidence type="ECO:0000313" key="2">
    <source>
        <dbReference type="Proteomes" id="UP000077875"/>
    </source>
</evidence>
<proteinExistence type="predicted"/>
<keyword evidence="2" id="KW-1185">Reference proteome</keyword>
<evidence type="ECO:0000313" key="1">
    <source>
        <dbReference type="EMBL" id="ANF56179.1"/>
    </source>
</evidence>
<dbReference type="EMBL" id="CP015243">
    <property type="protein sequence ID" value="ANF56179.1"/>
    <property type="molecule type" value="Genomic_DNA"/>
</dbReference>
<dbReference type="AlphaFoldDB" id="A0A172YAD1"/>
<dbReference type="RefSeq" id="WP_064121174.1">
    <property type="nucleotide sequence ID" value="NZ_CP015243.1"/>
</dbReference>
<accession>A0A172YAD1</accession>
<sequence length="396" mass="45846">MEEHAASGIETSNASTQEAFVALMQTLLERDPIGMPPPVVTFWCGAGFSKAWDPRAPTDGELFSFDVEELEALPNLRHILHVMGWEQYQRLDFERFKALSYAMDMQVRYPDIRNRYIDSQNLGLAINEIRALIWRRFHARCDLHAISDGSLRFDDSPPSEGQQAILDFFSALERCARRSGFGPLWPLYHFITTNYDFTLERLQERIEPSETPVFDRFYRGITPSSICGRSIWEQAPRRLDRNLLKINGGFELQNRSDGFGFDFDYRARDEQEVRRDPPLLILPSQVQDYGERYFQQVFPKAVRLLRETSVLVIVGYSMPPEDALLRFILRQLAESPDDARGKHVFVVDTKNHATIRARLEELLFSIGRIGWPSEHYYSGKFEHFCAELAPRVGQRA</sequence>
<dbReference type="Pfam" id="PF13289">
    <property type="entry name" value="SIR2_2"/>
    <property type="match status" value="1"/>
</dbReference>
<protein>
    <submittedName>
        <fullName evidence="1">Uncharacterized protein</fullName>
    </submittedName>
</protein>
<gene>
    <name evidence="1" type="ORF">A5892_00790</name>
</gene>
<reference evidence="1 2" key="1">
    <citation type="submission" date="2016-04" db="EMBL/GenBank/DDBJ databases">
        <title>Complete Genome Sequence of Halotalea alkalilenta IHB B 13600.</title>
        <authorList>
            <person name="Swarnkar M.K."/>
            <person name="Sharma A."/>
            <person name="Kaushal K."/>
            <person name="Soni R."/>
            <person name="Rana S."/>
            <person name="Singh A.K."/>
            <person name="Gulati A."/>
        </authorList>
    </citation>
    <scope>NUCLEOTIDE SEQUENCE [LARGE SCALE GENOMIC DNA]</scope>
    <source>
        <strain evidence="1 2">IHB B 13600</strain>
    </source>
</reference>